<protein>
    <recommendedName>
        <fullName evidence="3">DUF3299 domain-containing protein</fullName>
    </recommendedName>
</protein>
<organism evidence="1 2">
    <name type="scientific">Tenacibaculum platacis</name>
    <dbReference type="NCBI Taxonomy" id="3137852"/>
    <lineage>
        <taxon>Bacteria</taxon>
        <taxon>Pseudomonadati</taxon>
        <taxon>Bacteroidota</taxon>
        <taxon>Flavobacteriia</taxon>
        <taxon>Flavobacteriales</taxon>
        <taxon>Flavobacteriaceae</taxon>
        <taxon>Tenacibaculum</taxon>
    </lineage>
</organism>
<proteinExistence type="predicted"/>
<sequence>MRNSILLICFLVSSVMSFGQKDVTWEDLSDVKFTNKYFPKYEEYYLHPEFAESIKALNGERITIKGYFLSLDPKGQIYILSKGPMASCYFCGVGGPETAIELLFPKKQNYKTDTIVSVTGTLSLNDSDVDHFNYILSNCTVTVVK</sequence>
<gene>
    <name evidence="1" type="ORF">T190607A01A_40142</name>
</gene>
<dbReference type="RefSeq" id="WP_348713071.1">
    <property type="nucleotide sequence ID" value="NZ_CAXIXY010000006.1"/>
</dbReference>
<dbReference type="Proteomes" id="UP001497416">
    <property type="component" value="Unassembled WGS sequence"/>
</dbReference>
<evidence type="ECO:0008006" key="3">
    <source>
        <dbReference type="Google" id="ProtNLM"/>
    </source>
</evidence>
<keyword evidence="2" id="KW-1185">Reference proteome</keyword>
<dbReference type="Gene3D" id="2.40.50.870">
    <property type="entry name" value="Protein of unknown function (DUF3299)"/>
    <property type="match status" value="1"/>
</dbReference>
<comment type="caution">
    <text evidence="1">The sequence shown here is derived from an EMBL/GenBank/DDBJ whole genome shotgun (WGS) entry which is preliminary data.</text>
</comment>
<accession>A0ABM9P415</accession>
<reference evidence="1 2" key="1">
    <citation type="submission" date="2024-05" db="EMBL/GenBank/DDBJ databases">
        <authorList>
            <person name="Duchaud E."/>
        </authorList>
    </citation>
    <scope>NUCLEOTIDE SEQUENCE [LARGE SCALE GENOMIC DNA]</scope>
    <source>
        <strain evidence="1">Ena-SAMPLE-TAB-13-05-2024-13:56:06:370-140302</strain>
    </source>
</reference>
<dbReference type="EMBL" id="CAXIXY010000006">
    <property type="protein sequence ID" value="CAL2091086.1"/>
    <property type="molecule type" value="Genomic_DNA"/>
</dbReference>
<evidence type="ECO:0000313" key="1">
    <source>
        <dbReference type="EMBL" id="CAL2091086.1"/>
    </source>
</evidence>
<evidence type="ECO:0000313" key="2">
    <source>
        <dbReference type="Proteomes" id="UP001497416"/>
    </source>
</evidence>
<name>A0ABM9P415_9FLAO</name>